<accession>A0ABT7VCN9</accession>
<name>A0ABT7VCN9_9BACE</name>
<sequence>MATKTFEELKQLAIQIRDEKTNKQNTATRVGTAMLEHINKLEQDYYDKTTINNRTSEYNVSINHPTSGISSSNKYDLSSAIAQVPAELRSSGLTVSFLNSDGDTEKWEFGGGSWAAGSFEQVGAGKLTELEKKLGNNDNADKILGKKGTAETILDTAINASTGEVISSAAWKYFSADVSGYGKIKCTVGFSASDSNIGLAFYDGEDAYISGYYKLENRGYEKVMLVIPENAKTAKWSWLDNGDEPFKYDGEYELIPIPSLSSDLVLYKEKTLTEFNDNVSKVLEGLNSENINGTANLIDNYVVKYESGELISSTTWKSFSANVLDYRKIKCKIGVSPTTNVGIAFYDNEDVYISGYGENNSAYYIDAELDIPKNAKTAKWSWLKTGNENMPFEYNGDYELIPKPAVSSRSVSYRNMTQEEFNMEVERNLDELSGFTGSINNIEGVVDHNTENLLDPDGTEKTFYDGVNSFSPPNEGYELSNRIDAAAGEWFTRTGTATGMIVVTDSEDKNGQRLTGEGGATLGNSFQIPREMSWVRYIRIAVQVAGAKDGSVVICRGKHAFTGEERGDYITVPSLRVEKRNLAKDVAYLSAPDGTYWELYIDGNHSLQIREVDPDVIPPSELPSNWDEIKVEGSFNGFFDRFNIMTKDFLIDMNQNGPVRVKPIVPSLTSEYDNFEHFYTPENKERYVVATNEDVAGTGSKYITIFDENFSIIDKNIGMTGNASGIDSHDFIYISDTHLILLNSMNANVNIGGAGMKNIRGATIQEIVKRNGEWKSVGWFAVTDYPQLCTDAFGEMGDAVDSHPNTIGLDYDGNLILNMRNWDTWIKIRRVDNGDGTYTLGSATKDYSEAVIGRVGGRHNSAYIDAKRVLGEGFSFTDIPSGLTEVSSDEWEEWQFFHPHDVKYWGMKEIGSKEYPTYTIFDNNYWTGNSYVPNAFNSENRRNNHGNNPQGGNYNYYNESLSSNAKYKERTVSRVVQMSIDWENKKVVDYKIYVLPQMYSKEQCGATMYDEGILSIAYSYNGMWGLWNFNEDSDISGHVYKGAKMLFQAQYSKHRTCYRANTYKLK</sequence>
<proteinExistence type="predicted"/>
<protein>
    <submittedName>
        <fullName evidence="1">Uncharacterized protein</fullName>
    </submittedName>
</protein>
<evidence type="ECO:0000313" key="2">
    <source>
        <dbReference type="Proteomes" id="UP001169458"/>
    </source>
</evidence>
<reference evidence="2" key="2">
    <citation type="submission" date="2023-07" db="EMBL/GenBank/DDBJ databases">
        <title>Identification and characterization of horizontal gene transfer across gut microbiota members of farm animals based on homology search.</title>
        <authorList>
            <person name="Schwarzerova J."/>
            <person name="Nykrynova M."/>
            <person name="Jureckova K."/>
            <person name="Cejkova D."/>
            <person name="Rychlik I."/>
        </authorList>
    </citation>
    <scope>NUCLEOTIDE SEQUENCE [LARGE SCALE GENOMIC DNA]</scope>
    <source>
        <strain evidence="2">109_WCHN</strain>
    </source>
</reference>
<organism evidence="1 2">
    <name type="scientific">Bacteroides gallinaceum</name>
    <dbReference type="NCBI Taxonomy" id="1462571"/>
    <lineage>
        <taxon>Bacteria</taxon>
        <taxon>Pseudomonadati</taxon>
        <taxon>Bacteroidota</taxon>
        <taxon>Bacteroidia</taxon>
        <taxon>Bacteroidales</taxon>
        <taxon>Bacteroidaceae</taxon>
        <taxon>Bacteroides</taxon>
    </lineage>
</organism>
<keyword evidence="2" id="KW-1185">Reference proteome</keyword>
<dbReference type="EMBL" id="JAUDEN010000002">
    <property type="protein sequence ID" value="MDM8324047.1"/>
    <property type="molecule type" value="Genomic_DNA"/>
</dbReference>
<dbReference type="Proteomes" id="UP001169458">
    <property type="component" value="Unassembled WGS sequence"/>
</dbReference>
<comment type="caution">
    <text evidence="1">The sequence shown here is derived from an EMBL/GenBank/DDBJ whole genome shotgun (WGS) entry which is preliminary data.</text>
</comment>
<dbReference type="RefSeq" id="WP_289558276.1">
    <property type="nucleotide sequence ID" value="NZ_JAUDEN010000002.1"/>
</dbReference>
<reference evidence="1 2" key="1">
    <citation type="submission" date="2023-06" db="EMBL/GenBank/DDBJ databases">
        <authorList>
            <person name="Zeman M."/>
            <person name="Kubasova T."/>
            <person name="Jahodarova E."/>
            <person name="Nykrynova M."/>
            <person name="Rychlik I."/>
        </authorList>
    </citation>
    <scope>NUCLEOTIDE SEQUENCE [LARGE SCALE GENOMIC DNA]</scope>
    <source>
        <strain evidence="1 2">109_WCHN</strain>
    </source>
</reference>
<evidence type="ECO:0000313" key="1">
    <source>
        <dbReference type="EMBL" id="MDM8324047.1"/>
    </source>
</evidence>
<gene>
    <name evidence="1" type="ORF">QUW60_02165</name>
</gene>